<dbReference type="Gene3D" id="3.40.50.12100">
    <property type="entry name" value="Stimulator of interferon genes protein"/>
    <property type="match status" value="1"/>
</dbReference>
<feature type="domain" description="Connexin cysteine-rich" evidence="2">
    <location>
        <begin position="96"/>
        <end position="160"/>
    </location>
</feature>
<dbReference type="GO" id="GO:0045087">
    <property type="term" value="P:innate immune response"/>
    <property type="evidence" value="ECO:0007669"/>
    <property type="project" value="TreeGrafter"/>
</dbReference>
<dbReference type="Pfam" id="PF15009">
    <property type="entry name" value="STING_LBD"/>
    <property type="match status" value="1"/>
</dbReference>
<keyword evidence="4" id="KW-1185">Reference proteome</keyword>
<protein>
    <recommendedName>
        <fullName evidence="2">Connexin cysteine-rich domain-containing protein</fullName>
    </recommendedName>
</protein>
<dbReference type="GO" id="GO:0016239">
    <property type="term" value="P:positive regulation of macroautophagy"/>
    <property type="evidence" value="ECO:0007669"/>
    <property type="project" value="TreeGrafter"/>
</dbReference>
<dbReference type="InterPro" id="IPR029158">
    <property type="entry name" value="STING"/>
</dbReference>
<dbReference type="InterPro" id="IPR038623">
    <property type="entry name" value="STING_C_sf"/>
</dbReference>
<name>A0A8S4PVJ0_OWEFU</name>
<reference evidence="3" key="1">
    <citation type="submission" date="2022-03" db="EMBL/GenBank/DDBJ databases">
        <authorList>
            <person name="Martin C."/>
        </authorList>
    </citation>
    <scope>NUCLEOTIDE SEQUENCE</scope>
</reference>
<gene>
    <name evidence="3" type="ORF">OFUS_LOCUS22266</name>
</gene>
<dbReference type="InterPro" id="IPR038359">
    <property type="entry name" value="Connexin_N_sf"/>
</dbReference>
<dbReference type="GO" id="GO:0000045">
    <property type="term" value="P:autophagosome assembly"/>
    <property type="evidence" value="ECO:0007669"/>
    <property type="project" value="TreeGrafter"/>
</dbReference>
<dbReference type="GO" id="GO:0035438">
    <property type="term" value="F:cyclic-di-GMP binding"/>
    <property type="evidence" value="ECO:0007669"/>
    <property type="project" value="TreeGrafter"/>
</dbReference>
<feature type="transmembrane region" description="Helical" evidence="1">
    <location>
        <begin position="136"/>
        <end position="155"/>
    </location>
</feature>
<dbReference type="GO" id="GO:0002218">
    <property type="term" value="P:activation of innate immune response"/>
    <property type="evidence" value="ECO:0007669"/>
    <property type="project" value="InterPro"/>
</dbReference>
<dbReference type="GO" id="GO:0061709">
    <property type="term" value="P:reticulophagy"/>
    <property type="evidence" value="ECO:0007669"/>
    <property type="project" value="TreeGrafter"/>
</dbReference>
<dbReference type="GO" id="GO:0005789">
    <property type="term" value="C:endoplasmic reticulum membrane"/>
    <property type="evidence" value="ECO:0007669"/>
    <property type="project" value="TreeGrafter"/>
</dbReference>
<dbReference type="SMART" id="SM01089">
    <property type="entry name" value="Connexin_CCC"/>
    <property type="match status" value="1"/>
</dbReference>
<dbReference type="GO" id="GO:0005776">
    <property type="term" value="C:autophagosome"/>
    <property type="evidence" value="ECO:0007669"/>
    <property type="project" value="TreeGrafter"/>
</dbReference>
<dbReference type="PANTHER" id="PTHR34339:SF1">
    <property type="entry name" value="STIMULATOR OF INTERFERON GENES PROTEIN"/>
    <property type="match status" value="1"/>
</dbReference>
<dbReference type="GO" id="GO:0061507">
    <property type="term" value="F:2',3'-cyclic GMP-AMP binding"/>
    <property type="evidence" value="ECO:0007669"/>
    <property type="project" value="TreeGrafter"/>
</dbReference>
<dbReference type="InterPro" id="IPR013092">
    <property type="entry name" value="Connexin_N"/>
</dbReference>
<dbReference type="PANTHER" id="PTHR34339">
    <property type="entry name" value="STIMULATOR OF INTERFERON GENES PROTEIN"/>
    <property type="match status" value="1"/>
</dbReference>
<comment type="caution">
    <text evidence="3">The sequence shown here is derived from an EMBL/GenBank/DDBJ whole genome shotgun (WGS) entry which is preliminary data.</text>
</comment>
<dbReference type="InterPro" id="IPR019570">
    <property type="entry name" value="Connexin_CCC"/>
</dbReference>
<dbReference type="Proteomes" id="UP000749559">
    <property type="component" value="Unassembled WGS sequence"/>
</dbReference>
<dbReference type="EMBL" id="CAIIXF020000010">
    <property type="protein sequence ID" value="CAH1798086.1"/>
    <property type="molecule type" value="Genomic_DNA"/>
</dbReference>
<keyword evidence="1" id="KW-1133">Transmembrane helix</keyword>
<dbReference type="Gene3D" id="1.20.1440.80">
    <property type="entry name" value="Gap junction channel protein cysteine-rich domain"/>
    <property type="match status" value="1"/>
</dbReference>
<keyword evidence="1" id="KW-0812">Transmembrane</keyword>
<organism evidence="3 4">
    <name type="scientific">Owenia fusiformis</name>
    <name type="common">Polychaete worm</name>
    <dbReference type="NCBI Taxonomy" id="6347"/>
    <lineage>
        <taxon>Eukaryota</taxon>
        <taxon>Metazoa</taxon>
        <taxon>Spiralia</taxon>
        <taxon>Lophotrochozoa</taxon>
        <taxon>Annelida</taxon>
        <taxon>Polychaeta</taxon>
        <taxon>Sedentaria</taxon>
        <taxon>Canalipalpata</taxon>
        <taxon>Sabellida</taxon>
        <taxon>Oweniida</taxon>
        <taxon>Oweniidae</taxon>
        <taxon>Owenia</taxon>
    </lineage>
</organism>
<sequence>MTCPGKNRQITKQWKGALTQLRRKSIKQRCHDTFAATSTWPPHANWYTQLGATIGLVTFFYFPSWWTVNHTKQLSEGETKTIACVYLAQTAFRTIIEFGFGVTQVALYGFQIPSQFVCSVNNERIPCDVLKVTGKTAILVAMLIISLAVVVLHGVESIKAIIMFRRGNSHILLPILVDHGSILPREVDQDQRTADRGPVHQEITDTIRSVQQKIGLVYATNYFYAYLKIVIQRGLCLSSKLKDTIQEYIDKKDLKRRKIKMAKKLYILVPDSGRCPKLMSEKDPEMSEAYFFTFKANRAGSARIFRNTVWKFKIGDQVYHALAEFATILHTLSELPELTMNDEDKKNETRKFYDALKLYIDNTFGEDGDVVELVHINDSSPTISKVLKEKIDKEVVDIGSDTPLI</sequence>
<dbReference type="InterPro" id="IPR055432">
    <property type="entry name" value="STING_LBD"/>
</dbReference>
<keyword evidence="1" id="KW-0472">Membrane</keyword>
<dbReference type="Pfam" id="PF00029">
    <property type="entry name" value="Connexin"/>
    <property type="match status" value="1"/>
</dbReference>
<dbReference type="OrthoDB" id="8875898at2759"/>
<dbReference type="GO" id="GO:0032481">
    <property type="term" value="P:positive regulation of type I interferon production"/>
    <property type="evidence" value="ECO:0007669"/>
    <property type="project" value="InterPro"/>
</dbReference>
<evidence type="ECO:0000313" key="3">
    <source>
        <dbReference type="EMBL" id="CAH1798086.1"/>
    </source>
</evidence>
<accession>A0A8S4PVJ0</accession>
<dbReference type="AlphaFoldDB" id="A0A8S4PVJ0"/>
<evidence type="ECO:0000256" key="1">
    <source>
        <dbReference type="SAM" id="Phobius"/>
    </source>
</evidence>
<evidence type="ECO:0000259" key="2">
    <source>
        <dbReference type="SMART" id="SM01089"/>
    </source>
</evidence>
<proteinExistence type="predicted"/>
<evidence type="ECO:0000313" key="4">
    <source>
        <dbReference type="Proteomes" id="UP000749559"/>
    </source>
</evidence>